<feature type="binding site" evidence="11">
    <location>
        <position position="403"/>
    </location>
    <ligand>
        <name>Mn(2+)</name>
        <dbReference type="ChEBI" id="CHEBI:29035"/>
        <label>2</label>
    </ligand>
</feature>
<feature type="domain" description="Metalloenzyme" evidence="12">
    <location>
        <begin position="6"/>
        <end position="461"/>
    </location>
</feature>
<dbReference type="GO" id="GO:0006007">
    <property type="term" value="P:glucose catabolic process"/>
    <property type="evidence" value="ECO:0007669"/>
    <property type="project" value="InterPro"/>
</dbReference>
<feature type="binding site" evidence="10">
    <location>
        <position position="146"/>
    </location>
    <ligand>
        <name>substrate</name>
    </ligand>
</feature>
<dbReference type="EMBL" id="HBHX01061434">
    <property type="protein sequence ID" value="CAE0141709.1"/>
    <property type="molecule type" value="Transcribed_RNA"/>
</dbReference>
<evidence type="ECO:0000256" key="7">
    <source>
        <dbReference type="ARBA" id="ARBA00023211"/>
    </source>
</evidence>
<keyword evidence="6" id="KW-0324">Glycolysis</keyword>
<evidence type="ECO:0000256" key="4">
    <source>
        <dbReference type="ARBA" id="ARBA00012026"/>
    </source>
</evidence>
<dbReference type="Pfam" id="PF01676">
    <property type="entry name" value="Metalloenzyme"/>
    <property type="match status" value="1"/>
</dbReference>
<feature type="binding site" evidence="11">
    <location>
        <position position="404"/>
    </location>
    <ligand>
        <name>Mn(2+)</name>
        <dbReference type="ChEBI" id="CHEBI:29035"/>
        <label>2</label>
    </ligand>
</feature>
<evidence type="ECO:0000259" key="13">
    <source>
        <dbReference type="Pfam" id="PF06415"/>
    </source>
</evidence>
<dbReference type="CDD" id="cd16010">
    <property type="entry name" value="iPGM"/>
    <property type="match status" value="1"/>
</dbReference>
<feature type="binding site" evidence="10">
    <location>
        <begin position="114"/>
        <end position="115"/>
    </location>
    <ligand>
        <name>substrate</name>
    </ligand>
</feature>
<accession>A0A7S3BQ59</accession>
<feature type="binding site" evidence="10">
    <location>
        <position position="152"/>
    </location>
    <ligand>
        <name>substrate</name>
    </ligand>
</feature>
<organism evidence="14">
    <name type="scientific">Haptolina ericina</name>
    <dbReference type="NCBI Taxonomy" id="156174"/>
    <lineage>
        <taxon>Eukaryota</taxon>
        <taxon>Haptista</taxon>
        <taxon>Haptophyta</taxon>
        <taxon>Prymnesiophyceae</taxon>
        <taxon>Prymnesiales</taxon>
        <taxon>Prymnesiaceae</taxon>
        <taxon>Haptolina</taxon>
    </lineage>
</organism>
<dbReference type="InterPro" id="IPR017850">
    <property type="entry name" value="Alkaline_phosphatase_core_sf"/>
</dbReference>
<feature type="binding site" evidence="11">
    <location>
        <position position="23"/>
    </location>
    <ligand>
        <name>Mn(2+)</name>
        <dbReference type="ChEBI" id="CHEBI:29035"/>
        <label>2</label>
    </ligand>
</feature>
<evidence type="ECO:0000256" key="3">
    <source>
        <dbReference type="ARBA" id="ARBA00008819"/>
    </source>
</evidence>
<evidence type="ECO:0000256" key="5">
    <source>
        <dbReference type="ARBA" id="ARBA00022723"/>
    </source>
</evidence>
<dbReference type="InterPro" id="IPR036646">
    <property type="entry name" value="PGAM_B_sf"/>
</dbReference>
<sequence length="472" mass="50384">MNFAVVGAAGLAVGLPEGNMGNSEVGHLTIGSGAVDYQVIVKINKIIADGLIGKQPALAGAFKAAVSGTGRLHLFGLLSDGGVHSHEQHLYAIVAAAKAAGVNRTFLHVCMDGRDTPPTSGAGYMEKLEAQLAEIGHGEVSSIFGRYWAMDRDKRWERVKKGYDVMCRAPGQCATTALGGVKAVLEARYAKEPPEKDEFIEPTGLVADGGIADGDVYVCFNFRSDRAREMFECVAVKPKFETGVLRKPAMCVQMTEYSSAFTSPIVFPPTTQSNGLCETVSKLGLTQFHVAETEKYAHVTFFFNGGREEPFEGEVRELKDSPKVATYDLEPKMAAEPVADAMVREIEAGVHTLLICNLAPPDMVGHTGFFDKAVEAAAHTDTCIGKIHDACAKAGVGLFIVADHGNCETMMFPDGSPMTSHSTTAVPFVAAVPVDCKVAFNRKEGGVADVAPTMLTYMGIDVPKEMTGISFF</sequence>
<dbReference type="FunFam" id="3.40.1450.10:FF:000002">
    <property type="entry name" value="2,3-bisphosphoglycerate-independent phosphoglycerate mutase"/>
    <property type="match status" value="1"/>
</dbReference>
<proteinExistence type="inferred from homology"/>
<dbReference type="InterPro" id="IPR006124">
    <property type="entry name" value="Metalloenzyme"/>
</dbReference>
<dbReference type="PANTHER" id="PTHR31637:SF0">
    <property type="entry name" value="2,3-BISPHOSPHOGLYCERATE-INDEPENDENT PHOSPHOGLYCERATE MUTASE"/>
    <property type="match status" value="1"/>
</dbReference>
<evidence type="ECO:0000256" key="1">
    <source>
        <dbReference type="ARBA" id="ARBA00001936"/>
    </source>
</evidence>
<evidence type="ECO:0000256" key="11">
    <source>
        <dbReference type="PIRSR" id="PIRSR001492-3"/>
    </source>
</evidence>
<dbReference type="GO" id="GO:0006096">
    <property type="term" value="P:glycolytic process"/>
    <property type="evidence" value="ECO:0007669"/>
    <property type="project" value="UniProtKB-UniPathway"/>
</dbReference>
<dbReference type="SUPFAM" id="SSF64158">
    <property type="entry name" value="2,3-Bisphosphoglycerate-independent phosphoglycerate mutase, substrate-binding domain"/>
    <property type="match status" value="1"/>
</dbReference>
<dbReference type="AlphaFoldDB" id="A0A7S3BQ59"/>
<feature type="binding site" evidence="11">
    <location>
        <position position="421"/>
    </location>
    <ligand>
        <name>Mn(2+)</name>
        <dbReference type="ChEBI" id="CHEBI:29035"/>
        <label>1</label>
    </ligand>
</feature>
<dbReference type="GO" id="GO:0005737">
    <property type="term" value="C:cytoplasm"/>
    <property type="evidence" value="ECO:0007669"/>
    <property type="project" value="InterPro"/>
</dbReference>
<comment type="pathway">
    <text evidence="2">Carbohydrate degradation; glycolysis; pyruvate from D-glyceraldehyde 3-phosphate: step 3/5.</text>
</comment>
<feature type="binding site" evidence="10">
    <location>
        <position position="84"/>
    </location>
    <ligand>
        <name>substrate</name>
    </ligand>
</feature>
<dbReference type="GO" id="GO:0004619">
    <property type="term" value="F:phosphoglycerate mutase activity"/>
    <property type="evidence" value="ECO:0007669"/>
    <property type="project" value="UniProtKB-EC"/>
</dbReference>
<evidence type="ECO:0000313" key="14">
    <source>
        <dbReference type="EMBL" id="CAE0141709.1"/>
    </source>
</evidence>
<dbReference type="UniPathway" id="UPA00109">
    <property type="reaction ID" value="UER00186"/>
</dbReference>
<evidence type="ECO:0000259" key="12">
    <source>
        <dbReference type="Pfam" id="PF01676"/>
    </source>
</evidence>
<evidence type="ECO:0000256" key="9">
    <source>
        <dbReference type="PIRSR" id="PIRSR001492-1"/>
    </source>
</evidence>
<feature type="binding site" evidence="10">
    <location>
        <position position="295"/>
    </location>
    <ligand>
        <name>substrate</name>
    </ligand>
</feature>
<name>A0A7S3BQ59_9EUKA</name>
<dbReference type="PANTHER" id="PTHR31637">
    <property type="entry name" value="2,3-BISPHOSPHOGLYCERATE-INDEPENDENT PHOSPHOGLYCERATE MUTASE"/>
    <property type="match status" value="1"/>
</dbReference>
<dbReference type="InterPro" id="IPR005995">
    <property type="entry name" value="Pgm_bpd_ind"/>
</dbReference>
<gene>
    <name evidence="14" type="ORF">HERI1096_LOCUS33957</name>
</gene>
<evidence type="ECO:0000256" key="8">
    <source>
        <dbReference type="ARBA" id="ARBA00023235"/>
    </source>
</evidence>
<feature type="binding site" evidence="11">
    <location>
        <position position="366"/>
    </location>
    <ligand>
        <name>Mn(2+)</name>
        <dbReference type="ChEBI" id="CHEBI:29035"/>
        <label>1</label>
    </ligand>
</feature>
<comment type="cofactor">
    <cofactor evidence="1">
        <name>Mn(2+)</name>
        <dbReference type="ChEBI" id="CHEBI:29035"/>
    </cofactor>
</comment>
<feature type="binding site" evidence="11">
    <location>
        <position position="362"/>
    </location>
    <ligand>
        <name>Mn(2+)</name>
        <dbReference type="ChEBI" id="CHEBI:29035"/>
        <label>1</label>
    </ligand>
</feature>
<keyword evidence="8" id="KW-0413">Isomerase</keyword>
<feature type="binding site" evidence="10">
    <location>
        <begin position="223"/>
        <end position="226"/>
    </location>
    <ligand>
        <name>substrate</name>
    </ligand>
</feature>
<dbReference type="EC" id="5.4.2.12" evidence="4"/>
<comment type="similarity">
    <text evidence="3">Belongs to the BPG-independent phosphoglycerate mutase family.</text>
</comment>
<dbReference type="NCBIfam" id="TIGR01307">
    <property type="entry name" value="pgm_bpd_ind"/>
    <property type="match status" value="1"/>
</dbReference>
<evidence type="ECO:0000256" key="10">
    <source>
        <dbReference type="PIRSR" id="PIRSR001492-2"/>
    </source>
</evidence>
<protein>
    <recommendedName>
        <fullName evidence="4">phosphoglycerate mutase (2,3-diphosphoglycerate-independent)</fullName>
        <ecNumber evidence="4">5.4.2.12</ecNumber>
    </recommendedName>
</protein>
<evidence type="ECO:0000256" key="2">
    <source>
        <dbReference type="ARBA" id="ARBA00004798"/>
    </source>
</evidence>
<feature type="active site" description="Phosphoserine intermediate" evidence="9">
    <location>
        <position position="23"/>
    </location>
</feature>
<dbReference type="PIRSF" id="PIRSF001492">
    <property type="entry name" value="IPGAM"/>
    <property type="match status" value="1"/>
</dbReference>
<dbReference type="GO" id="GO:0030145">
    <property type="term" value="F:manganese ion binding"/>
    <property type="evidence" value="ECO:0007669"/>
    <property type="project" value="InterPro"/>
</dbReference>
<feature type="domain" description="BPG-independent PGAM N-terminal" evidence="13">
    <location>
        <begin position="43"/>
        <end position="258"/>
    </location>
</feature>
<dbReference type="Gene3D" id="3.40.720.10">
    <property type="entry name" value="Alkaline Phosphatase, subunit A"/>
    <property type="match status" value="1"/>
</dbReference>
<dbReference type="Gene3D" id="3.40.1450.10">
    <property type="entry name" value="BPG-independent phosphoglycerate mutase, domain B"/>
    <property type="match status" value="1"/>
</dbReference>
<dbReference type="Pfam" id="PF06415">
    <property type="entry name" value="iPGM_N"/>
    <property type="match status" value="1"/>
</dbReference>
<keyword evidence="7 11" id="KW-0464">Manganese</keyword>
<dbReference type="SUPFAM" id="SSF53649">
    <property type="entry name" value="Alkaline phosphatase-like"/>
    <property type="match status" value="1"/>
</dbReference>
<evidence type="ECO:0000256" key="6">
    <source>
        <dbReference type="ARBA" id="ARBA00023152"/>
    </source>
</evidence>
<dbReference type="InterPro" id="IPR011258">
    <property type="entry name" value="BPG-indep_PGM_N"/>
</dbReference>
<reference evidence="14" key="1">
    <citation type="submission" date="2021-01" db="EMBL/GenBank/DDBJ databases">
        <authorList>
            <person name="Corre E."/>
            <person name="Pelletier E."/>
            <person name="Niang G."/>
            <person name="Scheremetjew M."/>
            <person name="Finn R."/>
            <person name="Kale V."/>
            <person name="Holt S."/>
            <person name="Cochrane G."/>
            <person name="Meng A."/>
            <person name="Brown T."/>
            <person name="Cohen L."/>
        </authorList>
    </citation>
    <scope>NUCLEOTIDE SEQUENCE</scope>
    <source>
        <strain evidence="14">CCMP281</strain>
    </source>
</reference>
<keyword evidence="5 11" id="KW-0479">Metal-binding</keyword>